<dbReference type="NCBIfam" id="TIGR01427">
    <property type="entry name" value="PTS_IIC_fructo"/>
    <property type="match status" value="1"/>
</dbReference>
<feature type="transmembrane region" description="Helical" evidence="12">
    <location>
        <begin position="179"/>
        <end position="202"/>
    </location>
</feature>
<organism evidence="17 18">
    <name type="scientific">Lactobacillus selangorensis</name>
    <dbReference type="NCBI Taxonomy" id="81857"/>
    <lineage>
        <taxon>Bacteria</taxon>
        <taxon>Bacillati</taxon>
        <taxon>Bacillota</taxon>
        <taxon>Bacilli</taxon>
        <taxon>Lactobacillales</taxon>
        <taxon>Lactobacillaceae</taxon>
        <taxon>Lactobacillus</taxon>
    </lineage>
</organism>
<feature type="domain" description="PTS EIIB type-2" evidence="14">
    <location>
        <begin position="6"/>
        <end position="101"/>
    </location>
</feature>
<evidence type="ECO:0000259" key="13">
    <source>
        <dbReference type="PROSITE" id="PS51094"/>
    </source>
</evidence>
<evidence type="ECO:0000256" key="3">
    <source>
        <dbReference type="ARBA" id="ARBA00022475"/>
    </source>
</evidence>
<evidence type="ECO:0000256" key="7">
    <source>
        <dbReference type="ARBA" id="ARBA00022683"/>
    </source>
</evidence>
<keyword evidence="3" id="KW-1003">Cell membrane</keyword>
<evidence type="ECO:0000259" key="14">
    <source>
        <dbReference type="PROSITE" id="PS51099"/>
    </source>
</evidence>
<dbReference type="InterPro" id="IPR002178">
    <property type="entry name" value="PTS_EIIA_type-2_dom"/>
</dbReference>
<feature type="transmembrane region" description="Helical" evidence="12">
    <location>
        <begin position="341"/>
        <end position="364"/>
    </location>
</feature>
<dbReference type="InterPro" id="IPR003353">
    <property type="entry name" value="PTS_IIB_fruc"/>
</dbReference>
<dbReference type="GO" id="GO:0005351">
    <property type="term" value="F:carbohydrate:proton symporter activity"/>
    <property type="evidence" value="ECO:0007669"/>
    <property type="project" value="InterPro"/>
</dbReference>
<protein>
    <submittedName>
        <fullName evidence="17">Phosphotransferase system fructose-specific component IIB</fullName>
    </submittedName>
</protein>
<dbReference type="InterPro" id="IPR004715">
    <property type="entry name" value="PTS_IIA_fruc"/>
</dbReference>
<dbReference type="GO" id="GO:0005886">
    <property type="term" value="C:plasma membrane"/>
    <property type="evidence" value="ECO:0007669"/>
    <property type="project" value="UniProtKB-SubCell"/>
</dbReference>
<feature type="transmembrane region" description="Helical" evidence="12">
    <location>
        <begin position="147"/>
        <end position="167"/>
    </location>
</feature>
<feature type="transmembrane region" description="Helical" evidence="12">
    <location>
        <begin position="441"/>
        <end position="462"/>
    </location>
</feature>
<dbReference type="STRING" id="81857.IV38_GL001184"/>
<dbReference type="Pfam" id="PF00359">
    <property type="entry name" value="PTS_EIIA_2"/>
    <property type="match status" value="1"/>
</dbReference>
<accession>A0A0R2FYF3</accession>
<dbReference type="Proteomes" id="UP000051751">
    <property type="component" value="Unassembled WGS sequence"/>
</dbReference>
<evidence type="ECO:0000256" key="6">
    <source>
        <dbReference type="ARBA" id="ARBA00022679"/>
    </source>
</evidence>
<dbReference type="Gene3D" id="3.40.50.2300">
    <property type="match status" value="1"/>
</dbReference>
<dbReference type="InterPro" id="IPR006327">
    <property type="entry name" value="PTS_IIC_fruc"/>
</dbReference>
<dbReference type="Proteomes" id="UP000051645">
    <property type="component" value="Unassembled WGS sequence"/>
</dbReference>
<evidence type="ECO:0000313" key="18">
    <source>
        <dbReference type="Proteomes" id="UP000051645"/>
    </source>
</evidence>
<feature type="transmembrane region" description="Helical" evidence="12">
    <location>
        <begin position="303"/>
        <end position="321"/>
    </location>
</feature>
<keyword evidence="9 12" id="KW-1133">Transmembrane helix</keyword>
<evidence type="ECO:0000256" key="5">
    <source>
        <dbReference type="ARBA" id="ARBA00022597"/>
    </source>
</evidence>
<reference evidence="18 19" key="1">
    <citation type="journal article" date="2015" name="Genome Announc.">
        <title>Expanding the biotechnology potential of lactobacilli through comparative genomics of 213 strains and associated genera.</title>
        <authorList>
            <person name="Sun Z."/>
            <person name="Harris H.M."/>
            <person name="McCann A."/>
            <person name="Guo C."/>
            <person name="Argimon S."/>
            <person name="Zhang W."/>
            <person name="Yang X."/>
            <person name="Jeffery I.B."/>
            <person name="Cooney J.C."/>
            <person name="Kagawa T.F."/>
            <person name="Liu W."/>
            <person name="Song Y."/>
            <person name="Salvetti E."/>
            <person name="Wrobel A."/>
            <person name="Rasinkangas P."/>
            <person name="Parkhill J."/>
            <person name="Rea M.C."/>
            <person name="O'Sullivan O."/>
            <person name="Ritari J."/>
            <person name="Douillard F.P."/>
            <person name="Paul Ross R."/>
            <person name="Yang R."/>
            <person name="Briner A.E."/>
            <person name="Felis G.E."/>
            <person name="de Vos W.M."/>
            <person name="Barrangou R."/>
            <person name="Klaenhammer T.R."/>
            <person name="Caufield P.W."/>
            <person name="Cui Y."/>
            <person name="Zhang H."/>
            <person name="O'Toole P.W."/>
        </authorList>
    </citation>
    <scope>NUCLEOTIDE SEQUENCE [LARGE SCALE GENOMIC DNA]</scope>
    <source>
        <strain evidence="16 19">ATCC BAA-66</strain>
        <strain evidence="17 18">DSM 13344</strain>
    </source>
</reference>
<evidence type="ECO:0000313" key="19">
    <source>
        <dbReference type="Proteomes" id="UP000051751"/>
    </source>
</evidence>
<dbReference type="PROSITE" id="PS51104">
    <property type="entry name" value="PTS_EIIC_TYPE_2"/>
    <property type="match status" value="1"/>
</dbReference>
<dbReference type="NCBIfam" id="TIGR00829">
    <property type="entry name" value="FRU"/>
    <property type="match status" value="1"/>
</dbReference>
<evidence type="ECO:0000256" key="4">
    <source>
        <dbReference type="ARBA" id="ARBA00022553"/>
    </source>
</evidence>
<feature type="transmembrane region" description="Helical" evidence="12">
    <location>
        <begin position="264"/>
        <end position="282"/>
    </location>
</feature>
<keyword evidence="2" id="KW-0813">Transport</keyword>
<comment type="subcellular location">
    <subcellularLocation>
        <location evidence="1">Cell inner membrane</location>
        <topology evidence="1">Multi-pass membrane protein</topology>
    </subcellularLocation>
</comment>
<evidence type="ECO:0000256" key="11">
    <source>
        <dbReference type="SAM" id="MobiDB-lite"/>
    </source>
</evidence>
<gene>
    <name evidence="16" type="ORF">IV38_GL001184</name>
    <name evidence="17" type="ORF">IV40_GL000669</name>
</gene>
<feature type="transmembrane region" description="Helical" evidence="12">
    <location>
        <begin position="214"/>
        <end position="244"/>
    </location>
</feature>
<feature type="compositionally biased region" description="Polar residues" evidence="11">
    <location>
        <begin position="476"/>
        <end position="487"/>
    </location>
</feature>
<dbReference type="SUPFAM" id="SSF55804">
    <property type="entry name" value="Phoshotransferase/anion transport protein"/>
    <property type="match status" value="1"/>
</dbReference>
<dbReference type="NCBIfam" id="TIGR00848">
    <property type="entry name" value="fruA"/>
    <property type="match status" value="1"/>
</dbReference>
<dbReference type="GO" id="GO:0022877">
    <property type="term" value="F:protein-N(PI)-phosphohistidine-fructose phosphotransferase system transporter activity"/>
    <property type="evidence" value="ECO:0007669"/>
    <property type="project" value="InterPro"/>
</dbReference>
<keyword evidence="7" id="KW-0598">Phosphotransferase system</keyword>
<dbReference type="Gene3D" id="3.40.930.10">
    <property type="entry name" value="Mannitol-specific EII, Chain A"/>
    <property type="match status" value="1"/>
</dbReference>
<dbReference type="CDD" id="cd05569">
    <property type="entry name" value="PTS_IIB_fructose"/>
    <property type="match status" value="1"/>
</dbReference>
<keyword evidence="8 12" id="KW-0812">Transmembrane</keyword>
<dbReference type="CDD" id="cd00211">
    <property type="entry name" value="PTS_IIA_fru"/>
    <property type="match status" value="1"/>
</dbReference>
<dbReference type="PROSITE" id="PS51099">
    <property type="entry name" value="PTS_EIIB_TYPE_2"/>
    <property type="match status" value="1"/>
</dbReference>
<dbReference type="PROSITE" id="PS51094">
    <property type="entry name" value="PTS_EIIA_TYPE_2"/>
    <property type="match status" value="1"/>
</dbReference>
<evidence type="ECO:0000256" key="10">
    <source>
        <dbReference type="ARBA" id="ARBA00023136"/>
    </source>
</evidence>
<dbReference type="PANTHER" id="PTHR30505">
    <property type="entry name" value="FRUCTOSE-LIKE PERMEASE"/>
    <property type="match status" value="1"/>
</dbReference>
<sequence length="666" mass="71811">MAKYQIIAATGCATGIAHTYMAQEALEQAAAKRGATIKVETHGQTGVEHELTQDEIDHAQGVIIASDVAVDDDRFIGKRVIKVPVARGIREPDKLVGDILDDQSIPLFKDKGHQQERSTNKEEEAHSKGTSIWNTIYVSLMNGVSHMLPIVVAGGVLTAISFFWGIYSADPKSSEYNYFAYMLNTIGSTTMNLMVPILCAYIAEAISKRSGLIVGFATGMIAYNGGTGFLGAIVGGYLAGYTVILLQKVFKPLPDKELRGLKAIFLYPVFGVLISGLVMWWISTPMKDLNVGMMNFLKGMQNSDPILLGIVVGVMCASDFGGPINKAAYLTGTALLAQGNYFFMAGVSAACIAPPLATGFAVLMNKKAYTKNERSAGYVNFLLGSTHITEGAIPFAAKNPLLNIPAFMVGSAIAAVLSYATKIQVPAPHGGFIILPLVNHPVLWVLWIVIGALVSGVLLAIIAGRQAKKHGGVEPSGSSLTNLSGLDTSEDINTETQDLEMTPADAKEEDQILKKDEESFDPGNILTKENIELNVTASSRDDVLHQLADLAVKNHLADDADAVYKKYIKREDEGSTGMEQGIAIPHAQDATIHQSAMLVLKLKTPVDWKTFDHKPVDTIISFLIPEKDSGSHLKYLSNTAKLLTHADFVDALKKADSVNEIMQLFK</sequence>
<dbReference type="InterPro" id="IPR003501">
    <property type="entry name" value="PTS_EIIB_2/3"/>
</dbReference>
<dbReference type="SUPFAM" id="SSF52794">
    <property type="entry name" value="PTS system IIB component-like"/>
    <property type="match status" value="1"/>
</dbReference>
<comment type="caution">
    <text evidence="17">The sequence shown here is derived from an EMBL/GenBank/DDBJ whole genome shotgun (WGS) entry which is preliminary data.</text>
</comment>
<dbReference type="InterPro" id="IPR013011">
    <property type="entry name" value="PTS_EIIB_2"/>
</dbReference>
<evidence type="ECO:0000259" key="15">
    <source>
        <dbReference type="PROSITE" id="PS51104"/>
    </source>
</evidence>
<evidence type="ECO:0000256" key="8">
    <source>
        <dbReference type="ARBA" id="ARBA00022692"/>
    </source>
</evidence>
<keyword evidence="5" id="KW-0762">Sugar transport</keyword>
<dbReference type="InterPro" id="IPR050864">
    <property type="entry name" value="Bacterial_PTS_Sugar_Transport"/>
</dbReference>
<feature type="transmembrane region" description="Helical" evidence="12">
    <location>
        <begin position="401"/>
        <end position="421"/>
    </location>
</feature>
<dbReference type="SUPFAM" id="SSF103473">
    <property type="entry name" value="MFS general substrate transporter"/>
    <property type="match status" value="1"/>
</dbReference>
<dbReference type="InterPro" id="IPR036095">
    <property type="entry name" value="PTS_EIIB-like_sf"/>
</dbReference>
<dbReference type="PANTHER" id="PTHR30505:SF28">
    <property type="entry name" value="PTS SYSTEM 2-O-ALPHA-MANNOSYL-D-GLYCERATE-SPECIFIC EIIABC COMPONENT"/>
    <property type="match status" value="1"/>
</dbReference>
<dbReference type="InterPro" id="IPR013014">
    <property type="entry name" value="PTS_EIIC_2"/>
</dbReference>
<dbReference type="EMBL" id="JQAZ01000002">
    <property type="protein sequence ID" value="KRN32619.1"/>
    <property type="molecule type" value="Genomic_DNA"/>
</dbReference>
<feature type="domain" description="PTS EIIC type-2" evidence="15">
    <location>
        <begin position="136"/>
        <end position="477"/>
    </location>
</feature>
<dbReference type="EMBL" id="JQAT01000002">
    <property type="protein sequence ID" value="KRN28971.1"/>
    <property type="molecule type" value="Genomic_DNA"/>
</dbReference>
<evidence type="ECO:0000313" key="16">
    <source>
        <dbReference type="EMBL" id="KRN28971.1"/>
    </source>
</evidence>
<evidence type="ECO:0000256" key="2">
    <source>
        <dbReference type="ARBA" id="ARBA00022448"/>
    </source>
</evidence>
<keyword evidence="10 12" id="KW-0472">Membrane</keyword>
<evidence type="ECO:0000256" key="9">
    <source>
        <dbReference type="ARBA" id="ARBA00022989"/>
    </source>
</evidence>
<proteinExistence type="predicted"/>
<feature type="domain" description="PTS EIIA type-2" evidence="13">
    <location>
        <begin position="524"/>
        <end position="666"/>
    </location>
</feature>
<name>A0A0R2FYF3_9LACO</name>
<keyword evidence="6 17" id="KW-0808">Transferase</keyword>
<dbReference type="OrthoDB" id="9782569at2"/>
<dbReference type="AlphaFoldDB" id="A0A0R2FYF3"/>
<dbReference type="GO" id="GO:0009401">
    <property type="term" value="P:phosphoenolpyruvate-dependent sugar phosphotransferase system"/>
    <property type="evidence" value="ECO:0007669"/>
    <property type="project" value="UniProtKB-KW"/>
</dbReference>
<keyword evidence="18" id="KW-1185">Reference proteome</keyword>
<dbReference type="PATRIC" id="fig|81857.3.peg.1190"/>
<dbReference type="InterPro" id="IPR036259">
    <property type="entry name" value="MFS_trans_sf"/>
</dbReference>
<evidence type="ECO:0000313" key="17">
    <source>
        <dbReference type="EMBL" id="KRN32619.1"/>
    </source>
</evidence>
<dbReference type="FunFam" id="3.40.50.2300:FF:000014">
    <property type="entry name" value="PTS system fructose-like transporter subunit IIB"/>
    <property type="match status" value="1"/>
</dbReference>
<evidence type="ECO:0000256" key="12">
    <source>
        <dbReference type="SAM" id="Phobius"/>
    </source>
</evidence>
<dbReference type="GO" id="GO:0090563">
    <property type="term" value="F:protein-phosphocysteine-sugar phosphotransferase activity"/>
    <property type="evidence" value="ECO:0007669"/>
    <property type="project" value="TreeGrafter"/>
</dbReference>
<evidence type="ECO:0000256" key="1">
    <source>
        <dbReference type="ARBA" id="ARBA00004429"/>
    </source>
</evidence>
<feature type="region of interest" description="Disordered" evidence="11">
    <location>
        <begin position="469"/>
        <end position="488"/>
    </location>
</feature>
<dbReference type="Pfam" id="PF02302">
    <property type="entry name" value="PTS_IIB"/>
    <property type="match status" value="1"/>
</dbReference>
<keyword evidence="4" id="KW-0597">Phosphoprotein</keyword>
<dbReference type="InterPro" id="IPR016152">
    <property type="entry name" value="PTrfase/Anion_transptr"/>
</dbReference>